<feature type="non-terminal residue" evidence="1">
    <location>
        <position position="46"/>
    </location>
</feature>
<keyword evidence="1" id="KW-0436">Ligase</keyword>
<evidence type="ECO:0000313" key="1">
    <source>
        <dbReference type="EMBL" id="HBK52838.1"/>
    </source>
</evidence>
<dbReference type="Proteomes" id="UP000263273">
    <property type="component" value="Unassembled WGS sequence"/>
</dbReference>
<feature type="non-terminal residue" evidence="1">
    <location>
        <position position="1"/>
    </location>
</feature>
<comment type="caution">
    <text evidence="1">The sequence shown here is derived from an EMBL/GenBank/DDBJ whole genome shotgun (WGS) entry which is preliminary data.</text>
</comment>
<reference evidence="1 2" key="1">
    <citation type="journal article" date="2018" name="Nat. Biotechnol.">
        <title>A standardized bacterial taxonomy based on genome phylogeny substantially revises the tree of life.</title>
        <authorList>
            <person name="Parks D.H."/>
            <person name="Chuvochina M."/>
            <person name="Waite D.W."/>
            <person name="Rinke C."/>
            <person name="Skarshewski A."/>
            <person name="Chaumeil P.A."/>
            <person name="Hugenholtz P."/>
        </authorList>
    </citation>
    <scope>NUCLEOTIDE SEQUENCE [LARGE SCALE GENOMIC DNA]</scope>
    <source>
        <strain evidence="1">UBA10948</strain>
    </source>
</reference>
<protein>
    <submittedName>
        <fullName evidence="1">Phenylacetate--CoA ligase</fullName>
    </submittedName>
</protein>
<dbReference type="EMBL" id="DNZF01000056">
    <property type="protein sequence ID" value="HBK52838.1"/>
    <property type="molecule type" value="Genomic_DNA"/>
</dbReference>
<organism evidence="1 2">
    <name type="scientific">Syntrophomonas wolfei</name>
    <dbReference type="NCBI Taxonomy" id="863"/>
    <lineage>
        <taxon>Bacteria</taxon>
        <taxon>Bacillati</taxon>
        <taxon>Bacillota</taxon>
        <taxon>Clostridia</taxon>
        <taxon>Eubacteriales</taxon>
        <taxon>Syntrophomonadaceae</taxon>
        <taxon>Syntrophomonas</taxon>
    </lineage>
</organism>
<sequence>MQDFGTTLLTCTPSYALFMHEAMLEGGIEPNDLKLKAGVFGAEPWS</sequence>
<accession>A0A354YTZ6</accession>
<proteinExistence type="predicted"/>
<gene>
    <name evidence="1" type="ORF">DDZ44_02725</name>
</gene>
<dbReference type="InterPro" id="IPR042099">
    <property type="entry name" value="ANL_N_sf"/>
</dbReference>
<evidence type="ECO:0000313" key="2">
    <source>
        <dbReference type="Proteomes" id="UP000263273"/>
    </source>
</evidence>
<dbReference type="AlphaFoldDB" id="A0A354YTZ6"/>
<name>A0A354YTZ6_9FIRM</name>
<dbReference type="Gene3D" id="3.40.50.12780">
    <property type="entry name" value="N-terminal domain of ligase-like"/>
    <property type="match status" value="1"/>
</dbReference>
<dbReference type="GO" id="GO:0016874">
    <property type="term" value="F:ligase activity"/>
    <property type="evidence" value="ECO:0007669"/>
    <property type="project" value="UniProtKB-KW"/>
</dbReference>